<name>A0AAE1I290_9NEOP</name>
<feature type="compositionally biased region" description="Basic and acidic residues" evidence="1">
    <location>
        <begin position="157"/>
        <end position="178"/>
    </location>
</feature>
<feature type="region of interest" description="Disordered" evidence="1">
    <location>
        <begin position="72"/>
        <end position="181"/>
    </location>
</feature>
<feature type="region of interest" description="Disordered" evidence="1">
    <location>
        <begin position="366"/>
        <end position="418"/>
    </location>
</feature>
<reference evidence="2" key="2">
    <citation type="journal article" date="2023" name="BMC Genomics">
        <title>Pest status, molecular evolution, and epigenetic factors derived from the genome assembly of Frankliniella fusca, a thysanopteran phytovirus vector.</title>
        <authorList>
            <person name="Catto M.A."/>
            <person name="Labadie P.E."/>
            <person name="Jacobson A.L."/>
            <person name="Kennedy G.G."/>
            <person name="Srinivasan R."/>
            <person name="Hunt B.G."/>
        </authorList>
    </citation>
    <scope>NUCLEOTIDE SEQUENCE</scope>
    <source>
        <strain evidence="2">PL_HMW_Pooled</strain>
    </source>
</reference>
<proteinExistence type="predicted"/>
<protein>
    <submittedName>
        <fullName evidence="2">Halomucin</fullName>
    </submittedName>
</protein>
<gene>
    <name evidence="2" type="ORF">KUF71_010651</name>
</gene>
<reference evidence="2" key="1">
    <citation type="submission" date="2021-07" db="EMBL/GenBank/DDBJ databases">
        <authorList>
            <person name="Catto M.A."/>
            <person name="Jacobson A."/>
            <person name="Kennedy G."/>
            <person name="Labadie P."/>
            <person name="Hunt B.G."/>
            <person name="Srinivasan R."/>
        </authorList>
    </citation>
    <scope>NUCLEOTIDE SEQUENCE</scope>
    <source>
        <strain evidence="2">PL_HMW_Pooled</strain>
        <tissue evidence="2">Head</tissue>
    </source>
</reference>
<sequence length="451" mass="51213">MRINFNAIVHSNVSQPRPNSLKALVVGALLLLKLHDSQDTVKTLMKSNKIKNPKRQSIGRTKFRLETVEQAMETRRDSASAKMLIKKKNSENTKENSRSLKGKIQRDEEKAVSDAEPSDDDDDGKRSKSGDSDASGNDDNQLDSNDVNGSNNVNRESSIRSDVESEEKGNSKESKENEETFVCGGTCPEAIKLRKELDQLKAGYTPDVSKLVKELGQQLLSKLPVKESDNRDVCWTDRIENIPLSDGTQVKANHIHVGDGIQIQQSDIRKISIENFKLSDRVAALLKLIYPKNAKDRYLSGGKDPHKLPISKEVAAGMFNILEKMKWVPKLDLVPSMVTRAITKATSHMRETYLFSLKSIDEQQQAKELKRKQVQERREKNKEEKRRREERRAEKRKVMKEKNATTSKKRKSGDKKSLSAHNVRIGIIFKDKFPAWQFPSKVKTNHVIFIV</sequence>
<feature type="compositionally biased region" description="Basic and acidic residues" evidence="1">
    <location>
        <begin position="88"/>
        <end position="113"/>
    </location>
</feature>
<evidence type="ECO:0000313" key="2">
    <source>
        <dbReference type="EMBL" id="KAK3931883.1"/>
    </source>
</evidence>
<feature type="compositionally biased region" description="Basic and acidic residues" evidence="1">
    <location>
        <begin position="366"/>
        <end position="393"/>
    </location>
</feature>
<organism evidence="2 3">
    <name type="scientific">Frankliniella fusca</name>
    <dbReference type="NCBI Taxonomy" id="407009"/>
    <lineage>
        <taxon>Eukaryota</taxon>
        <taxon>Metazoa</taxon>
        <taxon>Ecdysozoa</taxon>
        <taxon>Arthropoda</taxon>
        <taxon>Hexapoda</taxon>
        <taxon>Insecta</taxon>
        <taxon>Pterygota</taxon>
        <taxon>Neoptera</taxon>
        <taxon>Paraneoptera</taxon>
        <taxon>Thysanoptera</taxon>
        <taxon>Terebrantia</taxon>
        <taxon>Thripoidea</taxon>
        <taxon>Thripidae</taxon>
        <taxon>Frankliniella</taxon>
    </lineage>
</organism>
<dbReference type="EMBL" id="JAHWGI010001431">
    <property type="protein sequence ID" value="KAK3931883.1"/>
    <property type="molecule type" value="Genomic_DNA"/>
</dbReference>
<comment type="caution">
    <text evidence="2">The sequence shown here is derived from an EMBL/GenBank/DDBJ whole genome shotgun (WGS) entry which is preliminary data.</text>
</comment>
<evidence type="ECO:0000256" key="1">
    <source>
        <dbReference type="SAM" id="MobiDB-lite"/>
    </source>
</evidence>
<dbReference type="AlphaFoldDB" id="A0AAE1I290"/>
<feature type="compositionally biased region" description="Low complexity" evidence="1">
    <location>
        <begin position="132"/>
        <end position="154"/>
    </location>
</feature>
<accession>A0AAE1I290</accession>
<evidence type="ECO:0000313" key="3">
    <source>
        <dbReference type="Proteomes" id="UP001219518"/>
    </source>
</evidence>
<keyword evidence="3" id="KW-1185">Reference proteome</keyword>
<dbReference type="Proteomes" id="UP001219518">
    <property type="component" value="Unassembled WGS sequence"/>
</dbReference>